<feature type="compositionally biased region" description="Basic residues" evidence="1">
    <location>
        <begin position="22"/>
        <end position="32"/>
    </location>
</feature>
<evidence type="ECO:0008006" key="4">
    <source>
        <dbReference type="Google" id="ProtNLM"/>
    </source>
</evidence>
<accession>A0AAV9XCH9</accession>
<feature type="region of interest" description="Disordered" evidence="1">
    <location>
        <begin position="1"/>
        <end position="104"/>
    </location>
</feature>
<dbReference type="EMBL" id="JAVHJO010000006">
    <property type="protein sequence ID" value="KAK6539795.1"/>
    <property type="molecule type" value="Genomic_DNA"/>
</dbReference>
<name>A0AAV9XCH9_9PEZI</name>
<dbReference type="Proteomes" id="UP001365542">
    <property type="component" value="Unassembled WGS sequence"/>
</dbReference>
<dbReference type="AlphaFoldDB" id="A0AAV9XCH9"/>
<keyword evidence="3" id="KW-1185">Reference proteome</keyword>
<organism evidence="2 3">
    <name type="scientific">Orbilia ellipsospora</name>
    <dbReference type="NCBI Taxonomy" id="2528407"/>
    <lineage>
        <taxon>Eukaryota</taxon>
        <taxon>Fungi</taxon>
        <taxon>Dikarya</taxon>
        <taxon>Ascomycota</taxon>
        <taxon>Pezizomycotina</taxon>
        <taxon>Orbiliomycetes</taxon>
        <taxon>Orbiliales</taxon>
        <taxon>Orbiliaceae</taxon>
        <taxon>Orbilia</taxon>
    </lineage>
</organism>
<protein>
    <recommendedName>
        <fullName evidence="4">DUF1754-domain-containing protein</fullName>
    </recommendedName>
</protein>
<dbReference type="PANTHER" id="PTHR13282:SF6">
    <property type="entry name" value="PROTEIN FAM32A"/>
    <property type="match status" value="1"/>
</dbReference>
<comment type="caution">
    <text evidence="2">The sequence shown here is derived from an EMBL/GenBank/DDBJ whole genome shotgun (WGS) entry which is preliminary data.</text>
</comment>
<dbReference type="GO" id="GO:0005730">
    <property type="term" value="C:nucleolus"/>
    <property type="evidence" value="ECO:0007669"/>
    <property type="project" value="TreeGrafter"/>
</dbReference>
<dbReference type="PANTHER" id="PTHR13282">
    <property type="entry name" value="PROTEIN FAM32A"/>
    <property type="match status" value="1"/>
</dbReference>
<reference evidence="2 3" key="1">
    <citation type="submission" date="2019-10" db="EMBL/GenBank/DDBJ databases">
        <authorList>
            <person name="Palmer J.M."/>
        </authorList>
    </citation>
    <scope>NUCLEOTIDE SEQUENCE [LARGE SCALE GENOMIC DNA]</scope>
    <source>
        <strain evidence="2 3">TWF694</strain>
    </source>
</reference>
<feature type="compositionally biased region" description="Polar residues" evidence="1">
    <location>
        <begin position="47"/>
        <end position="64"/>
    </location>
</feature>
<sequence length="127" mass="14142">MGKDDYASVGGSLRLKSSAGISKHKPKKKSKSTKQILARKTGHEQTDQGANAGASTSDEQLTAEQETEPPKPTKTKAERKFEESRKKKLDQQLLRDAAKSHKERVEEFNKYLSNLSEHHDMPRIGPG</sequence>
<feature type="compositionally biased region" description="Basic and acidic residues" evidence="1">
    <location>
        <begin position="68"/>
        <end position="85"/>
    </location>
</feature>
<dbReference type="InterPro" id="IPR013865">
    <property type="entry name" value="FAM32A"/>
</dbReference>
<evidence type="ECO:0000313" key="2">
    <source>
        <dbReference type="EMBL" id="KAK6539795.1"/>
    </source>
</evidence>
<dbReference type="Pfam" id="PF08555">
    <property type="entry name" value="FAM32A"/>
    <property type="match status" value="1"/>
</dbReference>
<gene>
    <name evidence="2" type="ORF">TWF694_009987</name>
</gene>
<evidence type="ECO:0000256" key="1">
    <source>
        <dbReference type="SAM" id="MobiDB-lite"/>
    </source>
</evidence>
<proteinExistence type="predicted"/>
<evidence type="ECO:0000313" key="3">
    <source>
        <dbReference type="Proteomes" id="UP001365542"/>
    </source>
</evidence>